<protein>
    <submittedName>
        <fullName evidence="2">Uncharacterized protein</fullName>
    </submittedName>
</protein>
<feature type="region of interest" description="Disordered" evidence="1">
    <location>
        <begin position="94"/>
        <end position="200"/>
    </location>
</feature>
<dbReference type="GeneID" id="22572534"/>
<feature type="compositionally biased region" description="Basic and acidic residues" evidence="1">
    <location>
        <begin position="132"/>
        <end position="145"/>
    </location>
</feature>
<dbReference type="eggNOG" id="ENOG502SM0N">
    <property type="taxonomic scope" value="Eukaryota"/>
</dbReference>
<dbReference type="EMBL" id="CP009377">
    <property type="protein sequence ID" value="AIN95880.1"/>
    <property type="molecule type" value="Genomic_DNA"/>
</dbReference>
<evidence type="ECO:0000313" key="2">
    <source>
        <dbReference type="EMBL" id="AIN95880.1"/>
    </source>
</evidence>
<feature type="compositionally biased region" description="Basic and acidic residues" evidence="1">
    <location>
        <begin position="186"/>
        <end position="198"/>
    </location>
</feature>
<dbReference type="OrthoDB" id="273637at2759"/>
<feature type="region of interest" description="Disordered" evidence="1">
    <location>
        <begin position="1"/>
        <end position="29"/>
    </location>
</feature>
<gene>
    <name evidence="2" type="ORF">LPMP_080720</name>
</gene>
<keyword evidence="3" id="KW-1185">Reference proteome</keyword>
<dbReference type="VEuPathDB" id="TriTrypDB:LPMP_080720"/>
<dbReference type="RefSeq" id="XP_010704202.1">
    <property type="nucleotide sequence ID" value="XM_010705900.1"/>
</dbReference>
<feature type="compositionally biased region" description="Basic and acidic residues" evidence="1">
    <location>
        <begin position="112"/>
        <end position="122"/>
    </location>
</feature>
<dbReference type="Proteomes" id="UP000063063">
    <property type="component" value="Chromosome 8"/>
</dbReference>
<dbReference type="VEuPathDB" id="TriTrypDB:LPAL13_000034200"/>
<evidence type="ECO:0000313" key="3">
    <source>
        <dbReference type="Proteomes" id="UP000063063"/>
    </source>
</evidence>
<dbReference type="AlphaFoldDB" id="A0A088RJ99"/>
<reference evidence="2 3" key="1">
    <citation type="journal article" date="2015" name="Sci. Rep.">
        <title>The genome of Leishmania panamensis: insights into genomics of the L. (Viannia) subgenus.</title>
        <authorList>
            <person name="Llanes A."/>
            <person name="Restrepo C.M."/>
            <person name="Vecchio G.D."/>
            <person name="Anguizola F.J."/>
            <person name="Lleonart R."/>
        </authorList>
    </citation>
    <scope>NUCLEOTIDE SEQUENCE [LARGE SCALE GENOMIC DNA]</scope>
    <source>
        <strain evidence="2 3">MHOM/PA/94/PSC-1</strain>
    </source>
</reference>
<name>A0A088RJ99_LEIPA</name>
<accession>A0A088RJ99</accession>
<evidence type="ECO:0000256" key="1">
    <source>
        <dbReference type="SAM" id="MobiDB-lite"/>
    </source>
</evidence>
<organism evidence="2 3">
    <name type="scientific">Leishmania panamensis</name>
    <dbReference type="NCBI Taxonomy" id="5679"/>
    <lineage>
        <taxon>Eukaryota</taxon>
        <taxon>Discoba</taxon>
        <taxon>Euglenozoa</taxon>
        <taxon>Kinetoplastea</taxon>
        <taxon>Metakinetoplastina</taxon>
        <taxon>Trypanosomatida</taxon>
        <taxon>Trypanosomatidae</taxon>
        <taxon>Leishmaniinae</taxon>
        <taxon>Leishmania</taxon>
        <taxon>Leishmania guyanensis species complex</taxon>
    </lineage>
</organism>
<proteinExistence type="predicted"/>
<sequence>MSHERHHTSRTGDALVAHRPHGPASSVAAPVERRMKVDPCTNARSMYQRGPDGSEMYASYYNSNDDPTFQKRFNSHKNGGAFVQSAQFTFMSHGGAGDGSQLPGYRQRHHGARQEHPRHPVMVEESMDEDMHEVRSDTGDDTDVHAKRRANVKSQSTKGDPIVEEPDDDDKGYHDSGSRTHRHGGKKGERGSYRDTTHDAYPTNTSTFLMDPWGVESIMERMMQPPLGFGDPFIYAPQRAHAQSGRRPPSASYGSKRQQLIPYTRGGVMGGPFTDDFFGIGSPENPFCMMEAMRHHMQQQRAAMFGGTDPFARVFPR</sequence>
<dbReference type="KEGG" id="lpan:LPMP_080720"/>